<dbReference type="GO" id="GO:0005524">
    <property type="term" value="F:ATP binding"/>
    <property type="evidence" value="ECO:0007669"/>
    <property type="project" value="UniProtKB-UniRule"/>
</dbReference>
<dbReference type="PANTHER" id="PTHR24355">
    <property type="entry name" value="G PROTEIN-COUPLED RECEPTOR KINASE/RIBOSOMAL PROTEIN S6 KINASE"/>
    <property type="match status" value="1"/>
</dbReference>
<evidence type="ECO:0000256" key="10">
    <source>
        <dbReference type="RuleBase" id="RU000308"/>
    </source>
</evidence>
<keyword evidence="2 10" id="KW-0723">Serine/threonine-protein kinase</keyword>
<evidence type="ECO:0000256" key="3">
    <source>
        <dbReference type="ARBA" id="ARBA00022553"/>
    </source>
</evidence>
<dbReference type="GO" id="GO:0005737">
    <property type="term" value="C:cytoplasm"/>
    <property type="evidence" value="ECO:0007669"/>
    <property type="project" value="TreeGrafter"/>
</dbReference>
<keyword evidence="6 10" id="KW-0418">Kinase</keyword>
<dbReference type="PANTHER" id="PTHR24355:SF29">
    <property type="entry name" value="RHODOPSIN KINASE GRK7-B"/>
    <property type="match status" value="1"/>
</dbReference>
<dbReference type="KEGG" id="char:105911164"/>
<dbReference type="EC" id="2.7.11.-" evidence="10"/>
<dbReference type="SUPFAM" id="SSF56112">
    <property type="entry name" value="Protein kinase-like (PK-like)"/>
    <property type="match status" value="1"/>
</dbReference>
<dbReference type="Pfam" id="PF00615">
    <property type="entry name" value="RGS"/>
    <property type="match status" value="1"/>
</dbReference>
<evidence type="ECO:0000256" key="5">
    <source>
        <dbReference type="ARBA" id="ARBA00022741"/>
    </source>
</evidence>
<keyword evidence="14" id="KW-1185">Reference proteome</keyword>
<evidence type="ECO:0000259" key="11">
    <source>
        <dbReference type="PROSITE" id="PS50011"/>
    </source>
</evidence>
<keyword evidence="4 10" id="KW-0808">Transferase</keyword>
<evidence type="ECO:0000313" key="14">
    <source>
        <dbReference type="Proteomes" id="UP000515152"/>
    </source>
</evidence>
<dbReference type="Gene3D" id="1.10.510.10">
    <property type="entry name" value="Transferase(Phosphotransferase) domain 1"/>
    <property type="match status" value="1"/>
</dbReference>
<dbReference type="RefSeq" id="XP_012695404.1">
    <property type="nucleotide sequence ID" value="XM_012839950.3"/>
</dbReference>
<dbReference type="Pfam" id="PF00069">
    <property type="entry name" value="Pkinase"/>
    <property type="match status" value="1"/>
</dbReference>
<dbReference type="PRINTS" id="PR00717">
    <property type="entry name" value="GPCRKINASE"/>
</dbReference>
<evidence type="ECO:0000256" key="8">
    <source>
        <dbReference type="PIRSR" id="PIRSR600239-51"/>
    </source>
</evidence>
<dbReference type="GeneID" id="105911164"/>
<feature type="binding site" evidence="9">
    <location>
        <position position="216"/>
    </location>
    <ligand>
        <name>ATP</name>
        <dbReference type="ChEBI" id="CHEBI:30616"/>
    </ligand>
</feature>
<evidence type="ECO:0000256" key="9">
    <source>
        <dbReference type="PROSITE-ProRule" id="PRU10141"/>
    </source>
</evidence>
<dbReference type="InterPro" id="IPR008271">
    <property type="entry name" value="Ser/Thr_kinase_AS"/>
</dbReference>
<dbReference type="InterPro" id="IPR000719">
    <property type="entry name" value="Prot_kinase_dom"/>
</dbReference>
<feature type="domain" description="AGC-kinase C-terminal" evidence="13">
    <location>
        <begin position="448"/>
        <end position="513"/>
    </location>
</feature>
<evidence type="ECO:0000256" key="2">
    <source>
        <dbReference type="ARBA" id="ARBA00022527"/>
    </source>
</evidence>
<dbReference type="FunFam" id="1.10.510.10:FF:000074">
    <property type="entry name" value="G protein-coupled receptor kinase"/>
    <property type="match status" value="1"/>
</dbReference>
<dbReference type="InterPro" id="IPR036305">
    <property type="entry name" value="RGS_sf"/>
</dbReference>
<proteinExistence type="inferred from homology"/>
<dbReference type="OrthoDB" id="354826at2759"/>
<keyword evidence="7 9" id="KW-0067">ATP-binding</keyword>
<accession>A0A6P3WCW7</accession>
<evidence type="ECO:0000313" key="15">
    <source>
        <dbReference type="RefSeq" id="XP_012695404.1"/>
    </source>
</evidence>
<evidence type="ECO:0000256" key="4">
    <source>
        <dbReference type="ARBA" id="ARBA00022679"/>
    </source>
</evidence>
<feature type="active site" description="Proton acceptor" evidence="8">
    <location>
        <position position="312"/>
    </location>
</feature>
<dbReference type="SUPFAM" id="SSF48097">
    <property type="entry name" value="Regulator of G-protein signaling, RGS"/>
    <property type="match status" value="1"/>
</dbReference>
<dbReference type="PROSITE" id="PS50132">
    <property type="entry name" value="RGS"/>
    <property type="match status" value="1"/>
</dbReference>
<dbReference type="PROSITE" id="PS51285">
    <property type="entry name" value="AGC_KINASE_CTER"/>
    <property type="match status" value="1"/>
</dbReference>
<gene>
    <name evidence="15" type="primary">grk7b</name>
</gene>
<dbReference type="SMART" id="SM00220">
    <property type="entry name" value="S_TKc"/>
    <property type="match status" value="1"/>
</dbReference>
<name>A0A6P3WCW7_CLUHA</name>
<dbReference type="GO" id="GO:0009966">
    <property type="term" value="P:regulation of signal transduction"/>
    <property type="evidence" value="ECO:0007669"/>
    <property type="project" value="TreeGrafter"/>
</dbReference>
<comment type="similarity">
    <text evidence="1 10">Belongs to the protein kinase superfamily. AGC Ser/Thr protein kinase family. GPRK subfamily.</text>
</comment>
<dbReference type="SMART" id="SM00315">
    <property type="entry name" value="RGS"/>
    <property type="match status" value="1"/>
</dbReference>
<dbReference type="SMART" id="SM00133">
    <property type="entry name" value="S_TK_X"/>
    <property type="match status" value="1"/>
</dbReference>
<evidence type="ECO:0000256" key="1">
    <source>
        <dbReference type="ARBA" id="ARBA00009793"/>
    </source>
</evidence>
<dbReference type="PROSITE" id="PS00108">
    <property type="entry name" value="PROTEIN_KINASE_ST"/>
    <property type="match status" value="1"/>
</dbReference>
<dbReference type="Gene3D" id="3.30.200.20">
    <property type="entry name" value="Phosphorylase Kinase, domain 1"/>
    <property type="match status" value="1"/>
</dbReference>
<keyword evidence="3" id="KW-0597">Phosphoprotein</keyword>
<dbReference type="CTD" id="373871"/>
<dbReference type="GO" id="GO:0050254">
    <property type="term" value="F:rhodopsin kinase activity"/>
    <property type="evidence" value="ECO:0007669"/>
    <property type="project" value="Ensembl"/>
</dbReference>
<evidence type="ECO:0000259" key="12">
    <source>
        <dbReference type="PROSITE" id="PS50132"/>
    </source>
</evidence>
<dbReference type="InterPro" id="IPR017441">
    <property type="entry name" value="Protein_kinase_ATP_BS"/>
</dbReference>
<evidence type="ECO:0000256" key="6">
    <source>
        <dbReference type="ARBA" id="ARBA00022777"/>
    </source>
</evidence>
<dbReference type="InterPro" id="IPR016137">
    <property type="entry name" value="RGS"/>
</dbReference>
<dbReference type="InterPro" id="IPR000239">
    <property type="entry name" value="GPCR_kinase"/>
</dbReference>
<feature type="domain" description="Protein kinase" evidence="11">
    <location>
        <begin position="187"/>
        <end position="447"/>
    </location>
</feature>
<protein>
    <recommendedName>
        <fullName evidence="10">G protein-coupled receptor kinase</fullName>
        <ecNumber evidence="10">2.7.11.-</ecNumber>
    </recommendedName>
</protein>
<keyword evidence="5 9" id="KW-0547">Nucleotide-binding</keyword>
<dbReference type="AlphaFoldDB" id="A0A6P3WCW7"/>
<sequence>MCDMGGLENLVANTAYLKAQAGDDKEMRRRRRSLALPKPEQCSAMRFSVSNYFESLCEQQPIGRKFFRQFLLVSAPEYAAAAEFLDDLADWDLAEAGTKDKARQNIINRFCKADSKSFLSFLTGGAKERCKAVTDKTFEEVMKGQVRDATRDFLRGKPFTEYQNSPYFDKYLQWKQYERQPIGEKYFYEFRTLGKGGFGEVCAVQVKNTGQMYACKKLDKKRLKKKGGEKMALLEKQILERVNSPFLVNLAYAYDTPSHLCLVMSLMTGGDLKYHIYDMGERGINMDRVVHYTAQITNGILHLHAMDIAYRDMKPENVLLDSQGQCRLSDLGLAVELPNGKTLCQTAGTSGYMAPEILKQEPYRMSVDWWALGCSIYEMVAGRLPFKDYKEKVQKDEVVRRTFEDECKYTHKNFDALTKKIIGLLLKKRVSERLGCRGDDPRKHEWFKSINFARLEAGLIEPPWTPKPNVVYAKDTGDIHDFSEVKGVVFNVSDQKFFKEFSTGAAPIPWQQEMIDSGLFDELNDPSRLESSSALVGGEEKKSKSCTLL</sequence>
<dbReference type="Gene3D" id="1.10.167.10">
    <property type="entry name" value="Regulator of G-protein Signalling 4, domain 2"/>
    <property type="match status" value="1"/>
</dbReference>
<evidence type="ECO:0000256" key="7">
    <source>
        <dbReference type="ARBA" id="ARBA00022840"/>
    </source>
</evidence>
<dbReference type="InterPro" id="IPR011009">
    <property type="entry name" value="Kinase-like_dom_sf"/>
</dbReference>
<dbReference type="Proteomes" id="UP000515152">
    <property type="component" value="Chromosome 9"/>
</dbReference>
<dbReference type="PROSITE" id="PS00107">
    <property type="entry name" value="PROTEIN_KINASE_ATP"/>
    <property type="match status" value="1"/>
</dbReference>
<dbReference type="PROSITE" id="PS50011">
    <property type="entry name" value="PROTEIN_KINASE_DOM"/>
    <property type="match status" value="1"/>
</dbReference>
<feature type="domain" description="RGS" evidence="12">
    <location>
        <begin position="59"/>
        <end position="172"/>
    </location>
</feature>
<organism evidence="14 15">
    <name type="scientific">Clupea harengus</name>
    <name type="common">Atlantic herring</name>
    <dbReference type="NCBI Taxonomy" id="7950"/>
    <lineage>
        <taxon>Eukaryota</taxon>
        <taxon>Metazoa</taxon>
        <taxon>Chordata</taxon>
        <taxon>Craniata</taxon>
        <taxon>Vertebrata</taxon>
        <taxon>Euteleostomi</taxon>
        <taxon>Actinopterygii</taxon>
        <taxon>Neopterygii</taxon>
        <taxon>Teleostei</taxon>
        <taxon>Clupei</taxon>
        <taxon>Clupeiformes</taxon>
        <taxon>Clupeoidei</taxon>
        <taxon>Clupeidae</taxon>
        <taxon>Clupea</taxon>
    </lineage>
</organism>
<dbReference type="GO" id="GO:0007165">
    <property type="term" value="P:signal transduction"/>
    <property type="evidence" value="ECO:0007669"/>
    <property type="project" value="InterPro"/>
</dbReference>
<dbReference type="InterPro" id="IPR044926">
    <property type="entry name" value="RGS_subdomain_2"/>
</dbReference>
<reference evidence="15" key="1">
    <citation type="submission" date="2025-08" db="UniProtKB">
        <authorList>
            <consortium name="RefSeq"/>
        </authorList>
    </citation>
    <scope>IDENTIFICATION</scope>
</reference>
<evidence type="ECO:0000259" key="13">
    <source>
        <dbReference type="PROSITE" id="PS51285"/>
    </source>
</evidence>
<dbReference type="InterPro" id="IPR000961">
    <property type="entry name" value="AGC-kinase_C"/>
</dbReference>